<evidence type="ECO:0000256" key="1">
    <source>
        <dbReference type="ARBA" id="ARBA00023015"/>
    </source>
</evidence>
<keyword evidence="3" id="KW-0804">Transcription</keyword>
<dbReference type="EMBL" id="FPCK01000003">
    <property type="protein sequence ID" value="SFV37255.1"/>
    <property type="molecule type" value="Genomic_DNA"/>
</dbReference>
<proteinExistence type="predicted"/>
<dbReference type="NCBIfam" id="TIGR02325">
    <property type="entry name" value="C_P_lyase_phnF"/>
    <property type="match status" value="1"/>
</dbReference>
<dbReference type="Pfam" id="PF00392">
    <property type="entry name" value="GntR"/>
    <property type="match status" value="1"/>
</dbReference>
<keyword evidence="6" id="KW-1185">Reference proteome</keyword>
<dbReference type="AlphaFoldDB" id="A0A1I7NRK9"/>
<dbReference type="InterPro" id="IPR050679">
    <property type="entry name" value="Bact_HTH_transcr_reg"/>
</dbReference>
<dbReference type="SMART" id="SM00866">
    <property type="entry name" value="UTRA"/>
    <property type="match status" value="1"/>
</dbReference>
<dbReference type="PANTHER" id="PTHR44846:SF1">
    <property type="entry name" value="MANNOSYL-D-GLYCERATE TRANSPORT_METABOLISM SYSTEM REPRESSOR MNGR-RELATED"/>
    <property type="match status" value="1"/>
</dbReference>
<feature type="domain" description="HTH gntR-type" evidence="4">
    <location>
        <begin position="8"/>
        <end position="76"/>
    </location>
</feature>
<keyword evidence="1" id="KW-0805">Transcription regulation</keyword>
<dbReference type="CDD" id="cd07377">
    <property type="entry name" value="WHTH_GntR"/>
    <property type="match status" value="1"/>
</dbReference>
<organism evidence="5 6">
    <name type="scientific">Devosia crocina</name>
    <dbReference type="NCBI Taxonomy" id="429728"/>
    <lineage>
        <taxon>Bacteria</taxon>
        <taxon>Pseudomonadati</taxon>
        <taxon>Pseudomonadota</taxon>
        <taxon>Alphaproteobacteria</taxon>
        <taxon>Hyphomicrobiales</taxon>
        <taxon>Devosiaceae</taxon>
        <taxon>Devosia</taxon>
    </lineage>
</organism>
<dbReference type="Gene3D" id="1.10.10.10">
    <property type="entry name" value="Winged helix-like DNA-binding domain superfamily/Winged helix DNA-binding domain"/>
    <property type="match status" value="1"/>
</dbReference>
<evidence type="ECO:0000313" key="6">
    <source>
        <dbReference type="Proteomes" id="UP000199074"/>
    </source>
</evidence>
<evidence type="ECO:0000256" key="3">
    <source>
        <dbReference type="ARBA" id="ARBA00023163"/>
    </source>
</evidence>
<name>A0A1I7NRK9_9HYPH</name>
<evidence type="ECO:0000256" key="2">
    <source>
        <dbReference type="ARBA" id="ARBA00023125"/>
    </source>
</evidence>
<dbReference type="STRING" id="429728.SAMN05216456_2829"/>
<dbReference type="InterPro" id="IPR028978">
    <property type="entry name" value="Chorismate_lyase_/UTRA_dom_sf"/>
</dbReference>
<dbReference type="InterPro" id="IPR036388">
    <property type="entry name" value="WH-like_DNA-bd_sf"/>
</dbReference>
<dbReference type="Pfam" id="PF07702">
    <property type="entry name" value="UTRA"/>
    <property type="match status" value="1"/>
</dbReference>
<accession>A0A1I7NRK9</accession>
<dbReference type="InterPro" id="IPR011663">
    <property type="entry name" value="UTRA"/>
</dbReference>
<dbReference type="GO" id="GO:0003677">
    <property type="term" value="F:DNA binding"/>
    <property type="evidence" value="ECO:0007669"/>
    <property type="project" value="UniProtKB-KW"/>
</dbReference>
<evidence type="ECO:0000259" key="4">
    <source>
        <dbReference type="PROSITE" id="PS50949"/>
    </source>
</evidence>
<keyword evidence="2" id="KW-0238">DNA-binding</keyword>
<dbReference type="InterPro" id="IPR012702">
    <property type="entry name" value="CP_lyase_PhnF"/>
</dbReference>
<dbReference type="SMART" id="SM00345">
    <property type="entry name" value="HTH_GNTR"/>
    <property type="match status" value="1"/>
</dbReference>
<dbReference type="PANTHER" id="PTHR44846">
    <property type="entry name" value="MANNOSYL-D-GLYCERATE TRANSPORT/METABOLISM SYSTEM REPRESSOR MNGR-RELATED"/>
    <property type="match status" value="1"/>
</dbReference>
<dbReference type="PRINTS" id="PR00035">
    <property type="entry name" value="HTHGNTR"/>
</dbReference>
<dbReference type="InterPro" id="IPR000524">
    <property type="entry name" value="Tscrpt_reg_HTH_GntR"/>
</dbReference>
<dbReference type="Proteomes" id="UP000199074">
    <property type="component" value="Unassembled WGS sequence"/>
</dbReference>
<gene>
    <name evidence="5" type="ORF">SAMN05216456_2829</name>
</gene>
<reference evidence="5 6" key="1">
    <citation type="submission" date="2016-10" db="EMBL/GenBank/DDBJ databases">
        <authorList>
            <person name="de Groot N.N."/>
        </authorList>
    </citation>
    <scope>NUCLEOTIDE SEQUENCE [LARGE SCALE GENOMIC DNA]</scope>
    <source>
        <strain evidence="5 6">IPL20</strain>
    </source>
</reference>
<dbReference type="SUPFAM" id="SSF46785">
    <property type="entry name" value="Winged helix' DNA-binding domain"/>
    <property type="match status" value="1"/>
</dbReference>
<dbReference type="SUPFAM" id="SSF64288">
    <property type="entry name" value="Chorismate lyase-like"/>
    <property type="match status" value="1"/>
</dbReference>
<dbReference type="InterPro" id="IPR036390">
    <property type="entry name" value="WH_DNA-bd_sf"/>
</dbReference>
<sequence length="238" mass="25666">MHSVAGGVALWRQIADAIRLDIVGGKLANGDRLPTEALLAQRFSANRHTVRRALAVLAEEGVVVAEQGRGTFVRSIRRLSYPIGKRTRFREGLKGQAASLTSVSISDRIENATARVAVALGLKPGAKVVRTEGMSVADGVPISRSTTWLSYRRFPDFASRINQMGSTTLVFGSYGITDYSRASTRISARHADVEEIQSLTLAPGAIVLVSEAVDVDPEGEAISYALSRFPAERMELVV</sequence>
<dbReference type="Gene3D" id="3.40.1410.10">
    <property type="entry name" value="Chorismate lyase-like"/>
    <property type="match status" value="1"/>
</dbReference>
<dbReference type="PROSITE" id="PS50949">
    <property type="entry name" value="HTH_GNTR"/>
    <property type="match status" value="1"/>
</dbReference>
<dbReference type="GO" id="GO:0045892">
    <property type="term" value="P:negative regulation of DNA-templated transcription"/>
    <property type="evidence" value="ECO:0007669"/>
    <property type="project" value="TreeGrafter"/>
</dbReference>
<dbReference type="GO" id="GO:0003700">
    <property type="term" value="F:DNA-binding transcription factor activity"/>
    <property type="evidence" value="ECO:0007669"/>
    <property type="project" value="InterPro"/>
</dbReference>
<evidence type="ECO:0000313" key="5">
    <source>
        <dbReference type="EMBL" id="SFV37255.1"/>
    </source>
</evidence>
<protein>
    <submittedName>
        <fullName evidence="5">GntR family transcriptional regulator, phosphonate transport system regulatory protein</fullName>
    </submittedName>
</protein>